<dbReference type="SUPFAM" id="SSF51905">
    <property type="entry name" value="FAD/NAD(P)-binding domain"/>
    <property type="match status" value="1"/>
</dbReference>
<name>A0A7K0CDF8_9ACTN</name>
<evidence type="ECO:0000313" key="4">
    <source>
        <dbReference type="Proteomes" id="UP000466345"/>
    </source>
</evidence>
<dbReference type="Gene3D" id="3.30.9.10">
    <property type="entry name" value="D-Amino Acid Oxidase, subunit A, domain 2"/>
    <property type="match status" value="1"/>
</dbReference>
<accession>A0A7K0CDF8</accession>
<feature type="domain" description="FAD dependent oxidoreductase" evidence="2">
    <location>
        <begin position="5"/>
        <end position="180"/>
    </location>
</feature>
<proteinExistence type="predicted"/>
<comment type="caution">
    <text evidence="3">The sequence shown here is derived from an EMBL/GenBank/DDBJ whole genome shotgun (WGS) entry which is preliminary data.</text>
</comment>
<evidence type="ECO:0000259" key="2">
    <source>
        <dbReference type="Pfam" id="PF01266"/>
    </source>
</evidence>
<dbReference type="OrthoDB" id="9806257at2"/>
<feature type="compositionally biased region" description="Polar residues" evidence="1">
    <location>
        <begin position="217"/>
        <end position="228"/>
    </location>
</feature>
<dbReference type="RefSeq" id="WP_153450134.1">
    <property type="nucleotide sequence ID" value="NZ_WEGJ01000002.1"/>
</dbReference>
<gene>
    <name evidence="3" type="ORF">SRB5_09170</name>
</gene>
<dbReference type="Gene3D" id="3.50.50.60">
    <property type="entry name" value="FAD/NAD(P)-binding domain"/>
    <property type="match status" value="1"/>
</dbReference>
<dbReference type="Pfam" id="PF01266">
    <property type="entry name" value="DAO"/>
    <property type="match status" value="1"/>
</dbReference>
<evidence type="ECO:0000313" key="3">
    <source>
        <dbReference type="EMBL" id="MQY10804.1"/>
    </source>
</evidence>
<dbReference type="AlphaFoldDB" id="A0A7K0CDF8"/>
<reference evidence="3 4" key="1">
    <citation type="submission" date="2019-10" db="EMBL/GenBank/DDBJ databases">
        <title>Streptomyces smaragdinus sp. nov. and Streptomyces fabii sp. nov., isolated from the gut of fungus growing-termite Macrotermes natalensis.</title>
        <authorList>
            <person name="Schwitalla J."/>
            <person name="Benndorf R."/>
            <person name="Martin K."/>
            <person name="De Beer W."/>
            <person name="Kaster A.-K."/>
            <person name="Vollmers J."/>
            <person name="Poulsen M."/>
            <person name="Beemelmanns C."/>
        </authorList>
    </citation>
    <scope>NUCLEOTIDE SEQUENCE [LARGE SCALE GENOMIC DNA]</scope>
    <source>
        <strain evidence="3 4">RB5</strain>
    </source>
</reference>
<evidence type="ECO:0000256" key="1">
    <source>
        <dbReference type="SAM" id="MobiDB-lite"/>
    </source>
</evidence>
<keyword evidence="4" id="KW-1185">Reference proteome</keyword>
<dbReference type="EMBL" id="WEGJ01000002">
    <property type="protein sequence ID" value="MQY10804.1"/>
    <property type="molecule type" value="Genomic_DNA"/>
</dbReference>
<protein>
    <recommendedName>
        <fullName evidence="2">FAD dependent oxidoreductase domain-containing protein</fullName>
    </recommendedName>
</protein>
<sequence length="228" mass="23843">MTDDDVMIVGAGVLGSSIACALARAEPELRIVLSGRRGPGASQAAGAMLGVLGEVTAAGAGTRHGELRLGMAVEAAARWPSWREAVRESAGAAAPDDGFGAGTYILLNAVSGPADEAALEAIGAAGSRYGLPVEEATASDIPSYRPLDNDRALRALLLPQERFLDARQWLRTLEAALRALPNASQARQAATVRRSFGGRASSTRRREMYRRGAGSHSWHNLSAATENP</sequence>
<feature type="region of interest" description="Disordered" evidence="1">
    <location>
        <begin position="190"/>
        <end position="228"/>
    </location>
</feature>
<dbReference type="Proteomes" id="UP000466345">
    <property type="component" value="Unassembled WGS sequence"/>
</dbReference>
<organism evidence="3 4">
    <name type="scientific">Streptomyces smaragdinus</name>
    <dbReference type="NCBI Taxonomy" id="2585196"/>
    <lineage>
        <taxon>Bacteria</taxon>
        <taxon>Bacillati</taxon>
        <taxon>Actinomycetota</taxon>
        <taxon>Actinomycetes</taxon>
        <taxon>Kitasatosporales</taxon>
        <taxon>Streptomycetaceae</taxon>
        <taxon>Streptomyces</taxon>
    </lineage>
</organism>
<dbReference type="InterPro" id="IPR006076">
    <property type="entry name" value="FAD-dep_OxRdtase"/>
</dbReference>
<dbReference type="InterPro" id="IPR036188">
    <property type="entry name" value="FAD/NAD-bd_sf"/>
</dbReference>